<feature type="domain" description="Condensin complex subunit 1 C-terminal" evidence="5">
    <location>
        <begin position="65"/>
        <end position="163"/>
    </location>
</feature>
<dbReference type="GO" id="GO:0012505">
    <property type="term" value="C:endomembrane system"/>
    <property type="evidence" value="ECO:0007669"/>
    <property type="project" value="UniProtKB-SubCell"/>
</dbReference>
<dbReference type="InterPro" id="IPR011989">
    <property type="entry name" value="ARM-like"/>
</dbReference>
<dbReference type="InterPro" id="IPR026739">
    <property type="entry name" value="AP_beta"/>
</dbReference>
<dbReference type="Pfam" id="PF12717">
    <property type="entry name" value="Cnd1"/>
    <property type="match status" value="1"/>
</dbReference>
<accession>A0AAD8MGK2</accession>
<dbReference type="Proteomes" id="UP001237642">
    <property type="component" value="Unassembled WGS sequence"/>
</dbReference>
<keyword evidence="2" id="KW-0813">Transport</keyword>
<sequence length="187" mass="21288">MGQRSCFVSLYSGVIGEHCGKRQACFFYLLLTLHTAVDLVNETKLDTKIISWLAFAAQKVVEVNALAKALCGSKDEVDSEYCCFDHLQEVLYLVPEVIKSVFQNKTSEVFKIKEFSEWSQCIVLELVSKYVPPDNSEFFDIMNLLEDRLQHANGAVVLATIKLSRTDVHQQLHNLIFLVHHSSLHMH</sequence>
<dbReference type="EMBL" id="JAUIZM010000007">
    <property type="protein sequence ID" value="KAK1375180.1"/>
    <property type="molecule type" value="Genomic_DNA"/>
</dbReference>
<protein>
    <recommendedName>
        <fullName evidence="5">Condensin complex subunit 1 C-terminal domain-containing protein</fullName>
    </recommendedName>
</protein>
<evidence type="ECO:0000313" key="6">
    <source>
        <dbReference type="EMBL" id="KAK1375180.1"/>
    </source>
</evidence>
<evidence type="ECO:0000256" key="3">
    <source>
        <dbReference type="ARBA" id="ARBA00022927"/>
    </source>
</evidence>
<evidence type="ECO:0000256" key="1">
    <source>
        <dbReference type="ARBA" id="ARBA00004308"/>
    </source>
</evidence>
<dbReference type="Gene3D" id="1.25.10.10">
    <property type="entry name" value="Leucine-rich Repeat Variant"/>
    <property type="match status" value="1"/>
</dbReference>
<evidence type="ECO:0000313" key="7">
    <source>
        <dbReference type="Proteomes" id="UP001237642"/>
    </source>
</evidence>
<dbReference type="GO" id="GO:0016192">
    <property type="term" value="P:vesicle-mediated transport"/>
    <property type="evidence" value="ECO:0007669"/>
    <property type="project" value="InterPro"/>
</dbReference>
<keyword evidence="7" id="KW-1185">Reference proteome</keyword>
<name>A0AAD8MGK2_9APIA</name>
<evidence type="ECO:0000256" key="2">
    <source>
        <dbReference type="ARBA" id="ARBA00022448"/>
    </source>
</evidence>
<proteinExistence type="predicted"/>
<dbReference type="AlphaFoldDB" id="A0AAD8MGK2"/>
<gene>
    <name evidence="6" type="ORF">POM88_031373</name>
</gene>
<reference evidence="6" key="1">
    <citation type="submission" date="2023-02" db="EMBL/GenBank/DDBJ databases">
        <title>Genome of toxic invasive species Heracleum sosnowskyi carries increased number of genes despite the absence of recent whole-genome duplications.</title>
        <authorList>
            <person name="Schelkunov M."/>
            <person name="Shtratnikova V."/>
            <person name="Makarenko M."/>
            <person name="Klepikova A."/>
            <person name="Omelchenko D."/>
            <person name="Novikova G."/>
            <person name="Obukhova E."/>
            <person name="Bogdanov V."/>
            <person name="Penin A."/>
            <person name="Logacheva M."/>
        </authorList>
    </citation>
    <scope>NUCLEOTIDE SEQUENCE</scope>
    <source>
        <strain evidence="6">Hsosn_3</strain>
        <tissue evidence="6">Leaf</tissue>
    </source>
</reference>
<keyword evidence="3" id="KW-0653">Protein transport</keyword>
<evidence type="ECO:0000259" key="5">
    <source>
        <dbReference type="Pfam" id="PF12717"/>
    </source>
</evidence>
<evidence type="ECO:0000256" key="4">
    <source>
        <dbReference type="ARBA" id="ARBA00023136"/>
    </source>
</evidence>
<organism evidence="6 7">
    <name type="scientific">Heracleum sosnowskyi</name>
    <dbReference type="NCBI Taxonomy" id="360622"/>
    <lineage>
        <taxon>Eukaryota</taxon>
        <taxon>Viridiplantae</taxon>
        <taxon>Streptophyta</taxon>
        <taxon>Embryophyta</taxon>
        <taxon>Tracheophyta</taxon>
        <taxon>Spermatophyta</taxon>
        <taxon>Magnoliopsida</taxon>
        <taxon>eudicotyledons</taxon>
        <taxon>Gunneridae</taxon>
        <taxon>Pentapetalae</taxon>
        <taxon>asterids</taxon>
        <taxon>campanulids</taxon>
        <taxon>Apiales</taxon>
        <taxon>Apiaceae</taxon>
        <taxon>Apioideae</taxon>
        <taxon>apioid superclade</taxon>
        <taxon>Tordylieae</taxon>
        <taxon>Tordyliinae</taxon>
        <taxon>Heracleum</taxon>
    </lineage>
</organism>
<dbReference type="GO" id="GO:0015031">
    <property type="term" value="P:protein transport"/>
    <property type="evidence" value="ECO:0007669"/>
    <property type="project" value="UniProtKB-KW"/>
</dbReference>
<dbReference type="InterPro" id="IPR032682">
    <property type="entry name" value="Cnd1_C"/>
</dbReference>
<dbReference type="PANTHER" id="PTHR11134">
    <property type="entry name" value="ADAPTOR COMPLEX SUBUNIT BETA FAMILY MEMBER"/>
    <property type="match status" value="1"/>
</dbReference>
<comment type="subcellular location">
    <subcellularLocation>
        <location evidence="1">Endomembrane system</location>
    </subcellularLocation>
</comment>
<reference evidence="6" key="2">
    <citation type="submission" date="2023-05" db="EMBL/GenBank/DDBJ databases">
        <authorList>
            <person name="Schelkunov M.I."/>
        </authorList>
    </citation>
    <scope>NUCLEOTIDE SEQUENCE</scope>
    <source>
        <strain evidence="6">Hsosn_3</strain>
        <tissue evidence="6">Leaf</tissue>
    </source>
</reference>
<keyword evidence="4" id="KW-0472">Membrane</keyword>
<comment type="caution">
    <text evidence="6">The sequence shown here is derived from an EMBL/GenBank/DDBJ whole genome shotgun (WGS) entry which is preliminary data.</text>
</comment>